<sequence length="509" mass="57947">MINKVYSNRFSEYAHENGGRVFLLFLLFLLTLYSFKNSGINGIAMMLAIPISIVAVYFAFSYRMLTFWALFLINFFVMFLQKENKMPLPASLPNELLELVLIAIAIIDLRESNFENLANYMLIGVLGWCVFCIIEVFNDTCGLGMNLTAWFTGARLMAFQLLYAVIVFSLYINTPKRINQLIFWWAGLLLFAVFWTWKQQNIGFTAAENAWLNNYAYRTHRVNGILRYWSVFNDAAIFGIHMAAAGVFFIVLAITNKIKKYRIFFAIVGILSVWAMFASGTRTAIFCLIAGFCVFLVLSKSVKIIAPVSVILALFLSILVFTDIGQGNSQIRRMRSAFNKEDASANVRDVNKEAIAKYMKDAPWGIGIGIFADNIPAWNKFKIVSQIPPDSEYVFIWVRTGKIGITWFIICNLIMFISACSYVFFRIKNKSLMGIGAGWCAAFIALHLGGYANQILMQFPNVLIFYGGLTTVFILPKIESQYEEYEDKLLAEEAEKKRLKLEKKLAKRV</sequence>
<evidence type="ECO:0000256" key="3">
    <source>
        <dbReference type="ARBA" id="ARBA00022989"/>
    </source>
</evidence>
<evidence type="ECO:0000259" key="7">
    <source>
        <dbReference type="Pfam" id="PF04932"/>
    </source>
</evidence>
<dbReference type="AlphaFoldDB" id="A0A1M6YA00"/>
<keyword evidence="9" id="KW-0436">Ligase</keyword>
<feature type="domain" description="O-antigen ligase-related" evidence="7">
    <location>
        <begin position="269"/>
        <end position="408"/>
    </location>
</feature>
<gene>
    <name evidence="8" type="ORF">E7102_03655</name>
    <name evidence="9" type="ORF">SAMN05216463_12534</name>
</gene>
<reference evidence="8" key="2">
    <citation type="submission" date="2019-04" db="EMBL/GenBank/DDBJ databases">
        <title>Evolution of Biomass-Degrading Anaerobic Consortia Revealed by Metagenomics.</title>
        <authorList>
            <person name="Peng X."/>
        </authorList>
    </citation>
    <scope>NUCLEOTIDE SEQUENCE</scope>
    <source>
        <strain evidence="8">SIG141</strain>
    </source>
</reference>
<feature type="transmembrane region" description="Helical" evidence="6">
    <location>
        <begin position="405"/>
        <end position="425"/>
    </location>
</feature>
<dbReference type="Pfam" id="PF04932">
    <property type="entry name" value="Wzy_C"/>
    <property type="match status" value="1"/>
</dbReference>
<feature type="transmembrane region" description="Helical" evidence="6">
    <location>
        <begin position="181"/>
        <end position="197"/>
    </location>
</feature>
<feature type="transmembrane region" description="Helical" evidence="6">
    <location>
        <begin position="21"/>
        <end position="36"/>
    </location>
</feature>
<evidence type="ECO:0000313" key="10">
    <source>
        <dbReference type="Proteomes" id="UP000184130"/>
    </source>
</evidence>
<dbReference type="EMBL" id="SUYD01000004">
    <property type="protein sequence ID" value="MBE6265557.1"/>
    <property type="molecule type" value="Genomic_DNA"/>
</dbReference>
<keyword evidence="5" id="KW-0175">Coiled coil</keyword>
<dbReference type="GO" id="GO:0016020">
    <property type="term" value="C:membrane"/>
    <property type="evidence" value="ECO:0007669"/>
    <property type="project" value="UniProtKB-SubCell"/>
</dbReference>
<feature type="transmembrane region" description="Helical" evidence="6">
    <location>
        <begin position="283"/>
        <end position="299"/>
    </location>
</feature>
<protein>
    <submittedName>
        <fullName evidence="8 9">O-Antigen ligase</fullName>
    </submittedName>
</protein>
<evidence type="ECO:0000256" key="5">
    <source>
        <dbReference type="SAM" id="Coils"/>
    </source>
</evidence>
<dbReference type="GO" id="GO:0016874">
    <property type="term" value="F:ligase activity"/>
    <property type="evidence" value="ECO:0007669"/>
    <property type="project" value="UniProtKB-KW"/>
</dbReference>
<dbReference type="EMBL" id="FRBD01000025">
    <property type="protein sequence ID" value="SHL14942.1"/>
    <property type="molecule type" value="Genomic_DNA"/>
</dbReference>
<feature type="transmembrane region" description="Helical" evidence="6">
    <location>
        <begin position="304"/>
        <end position="324"/>
    </location>
</feature>
<feature type="coiled-coil region" evidence="5">
    <location>
        <begin position="475"/>
        <end position="509"/>
    </location>
</feature>
<evidence type="ECO:0000256" key="1">
    <source>
        <dbReference type="ARBA" id="ARBA00004141"/>
    </source>
</evidence>
<proteinExistence type="predicted"/>
<keyword evidence="4 6" id="KW-0472">Membrane</keyword>
<dbReference type="OrthoDB" id="783093at2"/>
<feature type="transmembrane region" description="Helical" evidence="6">
    <location>
        <begin position="261"/>
        <end position="277"/>
    </location>
</feature>
<dbReference type="RefSeq" id="WP_073210900.1">
    <property type="nucleotide sequence ID" value="NZ_FRBD01000025.1"/>
</dbReference>
<feature type="transmembrane region" description="Helical" evidence="6">
    <location>
        <begin position="117"/>
        <end position="137"/>
    </location>
</feature>
<evidence type="ECO:0000256" key="4">
    <source>
        <dbReference type="ARBA" id="ARBA00023136"/>
    </source>
</evidence>
<dbReference type="InterPro" id="IPR051533">
    <property type="entry name" value="WaaL-like"/>
</dbReference>
<keyword evidence="3 6" id="KW-1133">Transmembrane helix</keyword>
<dbReference type="PANTHER" id="PTHR37422">
    <property type="entry name" value="TEICHURONIC ACID BIOSYNTHESIS PROTEIN TUAE"/>
    <property type="match status" value="1"/>
</dbReference>
<feature type="transmembrane region" description="Helical" evidence="6">
    <location>
        <begin position="455"/>
        <end position="475"/>
    </location>
</feature>
<evidence type="ECO:0000256" key="6">
    <source>
        <dbReference type="SAM" id="Phobius"/>
    </source>
</evidence>
<dbReference type="InterPro" id="IPR007016">
    <property type="entry name" value="O-antigen_ligase-rel_domated"/>
</dbReference>
<comment type="subcellular location">
    <subcellularLocation>
        <location evidence="1">Membrane</location>
        <topology evidence="1">Multi-pass membrane protein</topology>
    </subcellularLocation>
</comment>
<evidence type="ECO:0000313" key="9">
    <source>
        <dbReference type="EMBL" id="SHL14942.1"/>
    </source>
</evidence>
<evidence type="ECO:0000313" key="8">
    <source>
        <dbReference type="EMBL" id="MBE6265557.1"/>
    </source>
</evidence>
<evidence type="ECO:0000256" key="2">
    <source>
        <dbReference type="ARBA" id="ARBA00022692"/>
    </source>
</evidence>
<dbReference type="Proteomes" id="UP000763088">
    <property type="component" value="Unassembled WGS sequence"/>
</dbReference>
<dbReference type="Proteomes" id="UP000184130">
    <property type="component" value="Unassembled WGS sequence"/>
</dbReference>
<dbReference type="PANTHER" id="PTHR37422:SF17">
    <property type="entry name" value="O-ANTIGEN LIGASE"/>
    <property type="match status" value="1"/>
</dbReference>
<feature type="transmembrane region" description="Helical" evidence="6">
    <location>
        <begin position="432"/>
        <end position="449"/>
    </location>
</feature>
<keyword evidence="2 6" id="KW-0812">Transmembrane</keyword>
<feature type="transmembrane region" description="Helical" evidence="6">
    <location>
        <begin position="149"/>
        <end position="172"/>
    </location>
</feature>
<organism evidence="9 10">
    <name type="scientific">Xylanibacter ruminicola</name>
    <name type="common">Prevotella ruminicola</name>
    <dbReference type="NCBI Taxonomy" id="839"/>
    <lineage>
        <taxon>Bacteria</taxon>
        <taxon>Pseudomonadati</taxon>
        <taxon>Bacteroidota</taxon>
        <taxon>Bacteroidia</taxon>
        <taxon>Bacteroidales</taxon>
        <taxon>Prevotellaceae</taxon>
        <taxon>Xylanibacter</taxon>
    </lineage>
</organism>
<reference evidence="9 10" key="1">
    <citation type="submission" date="2016-11" db="EMBL/GenBank/DDBJ databases">
        <authorList>
            <person name="Jaros S."/>
            <person name="Januszkiewicz K."/>
            <person name="Wedrychowicz H."/>
        </authorList>
    </citation>
    <scope>NUCLEOTIDE SEQUENCE [LARGE SCALE GENOMIC DNA]</scope>
    <source>
        <strain evidence="9 10">KHT3</strain>
    </source>
</reference>
<name>A0A1M6YA00_XYLRU</name>
<accession>A0A1M6YA00</accession>
<feature type="transmembrane region" description="Helical" evidence="6">
    <location>
        <begin position="235"/>
        <end position="254"/>
    </location>
</feature>